<dbReference type="SMART" id="SM00539">
    <property type="entry name" value="NIDO"/>
    <property type="match status" value="2"/>
</dbReference>
<dbReference type="CDD" id="cd00054">
    <property type="entry name" value="EGF_CA"/>
    <property type="match status" value="1"/>
</dbReference>
<organism evidence="16">
    <name type="scientific">Strongyloides ratti</name>
    <name type="common">Parasitic roundworm</name>
    <dbReference type="NCBI Taxonomy" id="34506"/>
    <lineage>
        <taxon>Eukaryota</taxon>
        <taxon>Metazoa</taxon>
        <taxon>Ecdysozoa</taxon>
        <taxon>Nematoda</taxon>
        <taxon>Chromadorea</taxon>
        <taxon>Rhabditida</taxon>
        <taxon>Tylenchina</taxon>
        <taxon>Panagrolaimomorpha</taxon>
        <taxon>Strongyloidoidea</taxon>
        <taxon>Strongyloididae</taxon>
        <taxon>Strongyloides</taxon>
    </lineage>
</organism>
<dbReference type="PROSITE" id="PS00010">
    <property type="entry name" value="ASX_HYDROXYL"/>
    <property type="match status" value="1"/>
</dbReference>
<protein>
    <submittedName>
        <fullName evidence="16">Epidermal growth factor-like domain and EGF-like calcium-binding domain and Nidogen, extracellular domain and Green fluorescent protein-like domain-containing protein</fullName>
    </submittedName>
</protein>
<evidence type="ECO:0000259" key="14">
    <source>
        <dbReference type="PROSITE" id="PS50026"/>
    </source>
</evidence>
<reference evidence="17" key="2">
    <citation type="submission" date="2014-09" db="EMBL/GenBank/DDBJ databases">
        <authorList>
            <person name="Martin A.A."/>
        </authorList>
    </citation>
    <scope>NUCLEOTIDE SEQUENCE</scope>
    <source>
        <strain evidence="17">ED321</strain>
    </source>
</reference>
<evidence type="ECO:0000256" key="7">
    <source>
        <dbReference type="ARBA" id="ARBA00022989"/>
    </source>
</evidence>
<dbReference type="SMART" id="SM00179">
    <property type="entry name" value="EGF_CA"/>
    <property type="match status" value="1"/>
</dbReference>
<dbReference type="InterPro" id="IPR024731">
    <property type="entry name" value="NELL2-like_EGF"/>
</dbReference>
<evidence type="ECO:0000259" key="15">
    <source>
        <dbReference type="PROSITE" id="PS51220"/>
    </source>
</evidence>
<evidence type="ECO:0000256" key="10">
    <source>
        <dbReference type="ARBA" id="ARBA00023180"/>
    </source>
</evidence>
<dbReference type="InterPro" id="IPR001881">
    <property type="entry name" value="EGF-like_Ca-bd_dom"/>
</dbReference>
<dbReference type="InterPro" id="IPR018097">
    <property type="entry name" value="EGF_Ca-bd_CS"/>
</dbReference>
<keyword evidence="7 13" id="KW-1133">Transmembrane helix</keyword>
<evidence type="ECO:0000256" key="12">
    <source>
        <dbReference type="SAM" id="MobiDB-lite"/>
    </source>
</evidence>
<dbReference type="AlphaFoldDB" id="A0A090LM16"/>
<proteinExistence type="predicted"/>
<dbReference type="PANTHER" id="PTHR13802">
    <property type="entry name" value="MUCIN 4-RELATED"/>
    <property type="match status" value="1"/>
</dbReference>
<evidence type="ECO:0000256" key="11">
    <source>
        <dbReference type="PROSITE-ProRule" id="PRU00076"/>
    </source>
</evidence>
<dbReference type="GO" id="GO:0032590">
    <property type="term" value="C:dendrite membrane"/>
    <property type="evidence" value="ECO:0007669"/>
    <property type="project" value="EnsemblMetazoa"/>
</dbReference>
<dbReference type="Gene3D" id="2.170.300.10">
    <property type="entry name" value="Tie2 ligand-binding domain superfamily"/>
    <property type="match status" value="1"/>
</dbReference>
<dbReference type="STRING" id="34506.A0A090LM16"/>
<dbReference type="PROSITE" id="PS51220">
    <property type="entry name" value="NIDO"/>
    <property type="match status" value="2"/>
</dbReference>
<evidence type="ECO:0000256" key="3">
    <source>
        <dbReference type="ARBA" id="ARBA00022692"/>
    </source>
</evidence>
<dbReference type="WormBase" id="SRAE_2000326100">
    <property type="protein sequence ID" value="SRP01386"/>
    <property type="gene ID" value="WBGene00263482"/>
</dbReference>
<dbReference type="EMBL" id="LN609529">
    <property type="protein sequence ID" value="CEF68605.1"/>
    <property type="molecule type" value="Genomic_DNA"/>
</dbReference>
<dbReference type="InterPro" id="IPR000152">
    <property type="entry name" value="EGF-type_Asp/Asn_hydroxyl_site"/>
</dbReference>
<dbReference type="CTD" id="36380975"/>
<keyword evidence="3 13" id="KW-0812">Transmembrane</keyword>
<feature type="transmembrane region" description="Helical" evidence="13">
    <location>
        <begin position="867"/>
        <end position="892"/>
    </location>
</feature>
<evidence type="ECO:0000256" key="6">
    <source>
        <dbReference type="ARBA" id="ARBA00022837"/>
    </source>
</evidence>
<evidence type="ECO:0000256" key="8">
    <source>
        <dbReference type="ARBA" id="ARBA00023136"/>
    </source>
</evidence>
<evidence type="ECO:0000256" key="13">
    <source>
        <dbReference type="SAM" id="Phobius"/>
    </source>
</evidence>
<feature type="domain" description="NIDO" evidence="15">
    <location>
        <begin position="495"/>
        <end position="637"/>
    </location>
</feature>
<dbReference type="RefSeq" id="XP_024507805.1">
    <property type="nucleotide sequence ID" value="XM_024654433.1"/>
</dbReference>
<feature type="region of interest" description="Disordered" evidence="12">
    <location>
        <begin position="675"/>
        <end position="702"/>
    </location>
</feature>
<reference evidence="16" key="1">
    <citation type="submission" date="2014-09" db="EMBL/GenBank/DDBJ databases">
        <authorList>
            <person name="Aslett A.Martin."/>
        </authorList>
    </citation>
    <scope>NUCLEOTIDE SEQUENCE</scope>
    <source>
        <strain evidence="16">ED321 Heterogonic</strain>
    </source>
</reference>
<keyword evidence="5" id="KW-0677">Repeat</keyword>
<feature type="domain" description="EGF-like" evidence="14">
    <location>
        <begin position="375"/>
        <end position="415"/>
    </location>
</feature>
<dbReference type="PROSITE" id="PS50026">
    <property type="entry name" value="EGF_3"/>
    <property type="match status" value="1"/>
</dbReference>
<dbReference type="PANTHER" id="PTHR13802:SF64">
    <property type="entry name" value="DENDRITE EXTENSION DEFECTIVE PROTEIN 1"/>
    <property type="match status" value="1"/>
</dbReference>
<accession>A0A090LM16</accession>
<gene>
    <name evidence="16 18 19" type="ORF">SRAE_2000326100</name>
</gene>
<evidence type="ECO:0000313" key="16">
    <source>
        <dbReference type="EMBL" id="CEF68605.1"/>
    </source>
</evidence>
<sequence>MKIDSERIAARLRIEQEILNDKLEQNNISRSRRQLGGGNPAEINIQVTAPLFSSRLFEYGIDAGDDELPQQLDAYKKFSLRYPIKFYGREYTTINILANGAIGLDENSKVYKLNVLPGNMKLIAPFWNRNNLLTGGAVYFREITSGRVLERGQSEIRYQYDKSIHVKSAVVITWDRMQPVGDKVLPEENTNTFQMVIFNTDDGSYANFVYSNIGWTQGAEAGFSNGNNQDHFALPTSGTGNIMYLEEYGNTGIPGEWMFEMGDKRIIRCKLGIKGNTCDEQCPPGEWGSDCANCCHCQTGSCNTLNGECAVGICSECYTGPSCSIRKDNCQSFSNLTSCASNAIAFIDLDKCGEPQQNCKCMSGYEGDGYHVCTDINECNDPKVCHEDAICTNTPGKYFCQCKDGYIGDGITTCESNFLYKDTTGSVQELHKSKNSKITWQLRNPLVIFGILKKDILITSTGLISLVKNPSQIDISKYFNENSHLENLDGQIIAPFYAPIDLSKNGRVTISETNDPNLLKRATRTVADNIPNNESFMATSLFIVTYRDVTSFFNPSLKNSFQIVLIGGRSRNGDDVTYAHILYKDISWSENAEAGIISSEKDSFVLLPGSGVDRLDQLVSTSNINLPGEWVYKIDKHQISSCLKNTLQPPYCDKVLHQNKNIPLRVENSNTFKSLSTNPTPLKVTDTSEETTKEEEDDLDTDSSVVTFPPFLTVIPQIMVSSEKPKLSINKNSQVIEILNPVQKIVPDTNFITSEKSTKKVLSTSLPQKTTVTLTSTIPTEESTTTHSSIIKSKPTETLFANDDGSHITQGKPIYIFTTARPLPTKTTNINSLRTTLLPSISKSSSQSKNAQFDITKSNKESTNSSFFFIFTVSGVIALWLLIVIIMGIVICCKKRKSQVGFATIYGPAYHVHPITNTLSAPYGMVRKNSTTGYDDYEDGVDKQARLSNEFSSYNQTTGRISLYGSHWNLPTPLAGAHIGPAAFINPNIRFHEALHHHNNIVIPSSGGYNYSVNSHATTLSMGKNFDGVRKLGNLNGMKNQQMINGHGGSLNTDSTISDSISSTPPLINDTNQRMSPKILTATSMEPANTKVLHQTKDTHKEQVDSLIPDIKRNIQTSSTKTSYFRENLI</sequence>
<keyword evidence="8 13" id="KW-0472">Membrane</keyword>
<evidence type="ECO:0000313" key="17">
    <source>
        <dbReference type="Proteomes" id="UP000035682"/>
    </source>
</evidence>
<feature type="compositionally biased region" description="Acidic residues" evidence="12">
    <location>
        <begin position="687"/>
        <end position="701"/>
    </location>
</feature>
<dbReference type="OrthoDB" id="6236007at2759"/>
<keyword evidence="10" id="KW-0325">Glycoprotein</keyword>
<dbReference type="SMART" id="SM00181">
    <property type="entry name" value="EGF"/>
    <property type="match status" value="1"/>
</dbReference>
<name>A0A090LM16_STRRB</name>
<dbReference type="PROSITE" id="PS01187">
    <property type="entry name" value="EGF_CA"/>
    <property type="match status" value="1"/>
</dbReference>
<feature type="domain" description="NIDO" evidence="15">
    <location>
        <begin position="125"/>
        <end position="264"/>
    </location>
</feature>
<dbReference type="Pfam" id="PF12947">
    <property type="entry name" value="EGF_3"/>
    <property type="match status" value="1"/>
</dbReference>
<keyword evidence="9" id="KW-1015">Disulfide bond</keyword>
<comment type="caution">
    <text evidence="11">Lacks conserved residue(s) required for the propagation of feature annotation.</text>
</comment>
<evidence type="ECO:0000313" key="19">
    <source>
        <dbReference type="WormBase" id="SRAE_2000326100"/>
    </source>
</evidence>
<dbReference type="Proteomes" id="UP000035682">
    <property type="component" value="Unplaced"/>
</dbReference>
<dbReference type="GO" id="GO:0003391">
    <property type="term" value="P:amphid sensory organ dendrite retrograde extension"/>
    <property type="evidence" value="ECO:0007669"/>
    <property type="project" value="EnsemblMetazoa"/>
</dbReference>
<evidence type="ECO:0000256" key="9">
    <source>
        <dbReference type="ARBA" id="ARBA00023157"/>
    </source>
</evidence>
<dbReference type="InterPro" id="IPR000742">
    <property type="entry name" value="EGF"/>
</dbReference>
<dbReference type="Gene3D" id="2.10.25.10">
    <property type="entry name" value="Laminin"/>
    <property type="match status" value="1"/>
</dbReference>
<keyword evidence="2 11" id="KW-0245">EGF-like domain</keyword>
<keyword evidence="6" id="KW-0106">Calcium</keyword>
<dbReference type="WBParaSite" id="SRAE_2000326100.1">
    <property type="protein sequence ID" value="SRAE_2000326100.1"/>
    <property type="gene ID" value="WBGene00263482"/>
</dbReference>
<keyword evidence="17" id="KW-1185">Reference proteome</keyword>
<evidence type="ECO:0000256" key="4">
    <source>
        <dbReference type="ARBA" id="ARBA00022729"/>
    </source>
</evidence>
<evidence type="ECO:0000256" key="1">
    <source>
        <dbReference type="ARBA" id="ARBA00004479"/>
    </source>
</evidence>
<keyword evidence="4" id="KW-0732">Signal</keyword>
<reference evidence="18" key="3">
    <citation type="submission" date="2020-12" db="UniProtKB">
        <authorList>
            <consortium name="WormBaseParasite"/>
        </authorList>
    </citation>
    <scope>IDENTIFICATION</scope>
</reference>
<dbReference type="SUPFAM" id="SSF57196">
    <property type="entry name" value="EGF/Laminin"/>
    <property type="match status" value="1"/>
</dbReference>
<dbReference type="InterPro" id="IPR003886">
    <property type="entry name" value="NIDO_dom"/>
</dbReference>
<dbReference type="GO" id="GO:0007160">
    <property type="term" value="P:cell-matrix adhesion"/>
    <property type="evidence" value="ECO:0007669"/>
    <property type="project" value="InterPro"/>
</dbReference>
<dbReference type="PROSITE" id="PS01186">
    <property type="entry name" value="EGF_2"/>
    <property type="match status" value="1"/>
</dbReference>
<evidence type="ECO:0000256" key="2">
    <source>
        <dbReference type="ARBA" id="ARBA00022536"/>
    </source>
</evidence>
<dbReference type="GO" id="GO:0005509">
    <property type="term" value="F:calcium ion binding"/>
    <property type="evidence" value="ECO:0007669"/>
    <property type="project" value="InterPro"/>
</dbReference>
<evidence type="ECO:0000256" key="5">
    <source>
        <dbReference type="ARBA" id="ARBA00022737"/>
    </source>
</evidence>
<dbReference type="InterPro" id="IPR051495">
    <property type="entry name" value="Epithelial_Barrier/Signaling"/>
</dbReference>
<dbReference type="FunFam" id="2.10.25.10:FF:000202">
    <property type="entry name" value="Multiple epidermal growth factor-like domains 8"/>
    <property type="match status" value="1"/>
</dbReference>
<comment type="subcellular location">
    <subcellularLocation>
        <location evidence="1">Membrane</location>
        <topology evidence="1">Single-pass type I membrane protein</topology>
    </subcellularLocation>
</comment>
<dbReference type="Pfam" id="PF06119">
    <property type="entry name" value="NIDO"/>
    <property type="match status" value="2"/>
</dbReference>
<dbReference type="OMA" id="RCGEPIQ"/>
<dbReference type="GeneID" id="36380975"/>
<evidence type="ECO:0000313" key="18">
    <source>
        <dbReference type="WBParaSite" id="SRAE_2000326100.1"/>
    </source>
</evidence>